<gene>
    <name evidence="4" type="ORF">GHO30_05240</name>
</gene>
<keyword evidence="5" id="KW-1185">Reference proteome</keyword>
<dbReference type="InterPro" id="IPR038333">
    <property type="entry name" value="T1MK-like_N_sf"/>
</dbReference>
<comment type="caution">
    <text evidence="4">The sequence shown here is derived from an EMBL/GenBank/DDBJ whole genome shotgun (WGS) entry which is preliminary data.</text>
</comment>
<proteinExistence type="inferred from homology"/>
<dbReference type="EMBL" id="WIVX01000016">
    <property type="protein sequence ID" value="MQU30815.1"/>
    <property type="molecule type" value="Genomic_DNA"/>
</dbReference>
<evidence type="ECO:0000256" key="2">
    <source>
        <dbReference type="ARBA" id="ARBA00022747"/>
    </source>
</evidence>
<feature type="region of interest" description="Disordered" evidence="3">
    <location>
        <begin position="1"/>
        <end position="56"/>
    </location>
</feature>
<dbReference type="GO" id="GO:0009307">
    <property type="term" value="P:DNA restriction-modification system"/>
    <property type="evidence" value="ECO:0007669"/>
    <property type="project" value="UniProtKB-KW"/>
</dbReference>
<evidence type="ECO:0000313" key="5">
    <source>
        <dbReference type="Proteomes" id="UP000470186"/>
    </source>
</evidence>
<keyword evidence="2" id="KW-0680">Restriction system</keyword>
<evidence type="ECO:0000256" key="3">
    <source>
        <dbReference type="SAM" id="MobiDB-lite"/>
    </source>
</evidence>
<organism evidence="4 5">
    <name type="scientific">Pseudomonas helleri</name>
    <dbReference type="NCBI Taxonomy" id="1608996"/>
    <lineage>
        <taxon>Bacteria</taxon>
        <taxon>Pseudomonadati</taxon>
        <taxon>Pseudomonadota</taxon>
        <taxon>Gammaproteobacteria</taxon>
        <taxon>Pseudomonadales</taxon>
        <taxon>Pseudomonadaceae</taxon>
        <taxon>Pseudomonas</taxon>
    </lineage>
</organism>
<feature type="compositionally biased region" description="Low complexity" evidence="3">
    <location>
        <begin position="7"/>
        <end position="19"/>
    </location>
</feature>
<dbReference type="RefSeq" id="WP_153350810.1">
    <property type="nucleotide sequence ID" value="NZ_JBQDSB010000122.1"/>
</dbReference>
<evidence type="ECO:0000256" key="1">
    <source>
        <dbReference type="ARBA" id="ARBA00006594"/>
    </source>
</evidence>
<protein>
    <submittedName>
        <fullName evidence="4">Uncharacterized protein</fullName>
    </submittedName>
</protein>
<comment type="similarity">
    <text evidence="1">Belongs to the N(4)/N(6)-methyltransferase family.</text>
</comment>
<name>A0A7X2CGP3_9PSED</name>
<accession>A0A7X2CGP3</accession>
<sequence length="110" mass="12105">MTDQKGAEQAASSLAEQALNQARARYAPSESADNGGLEPLKKKSWRKAVANPASSTLQDLQKTLWATTDKVRANMDAAEYTQLRDTLLPRLISGQLRLREAEEMVEEVCA</sequence>
<dbReference type="Proteomes" id="UP000470186">
    <property type="component" value="Unassembled WGS sequence"/>
</dbReference>
<evidence type="ECO:0000313" key="4">
    <source>
        <dbReference type="EMBL" id="MQU30815.1"/>
    </source>
</evidence>
<dbReference type="AlphaFoldDB" id="A0A7X2CGP3"/>
<dbReference type="Gene3D" id="1.20.1260.30">
    <property type="match status" value="1"/>
</dbReference>
<reference evidence="4 5" key="1">
    <citation type="submission" date="2019-10" db="EMBL/GenBank/DDBJ databases">
        <title>Evaluation of single-gene subtyping targets for Pseudomonas.</title>
        <authorList>
            <person name="Reichler S.J."/>
            <person name="Orsi R.H."/>
            <person name="Wiedmann M."/>
            <person name="Martin N.H."/>
            <person name="Murphy S.I."/>
        </authorList>
    </citation>
    <scope>NUCLEOTIDE SEQUENCE [LARGE SCALE GENOMIC DNA]</scope>
    <source>
        <strain evidence="4 5">FSL R10-2107</strain>
    </source>
</reference>